<dbReference type="RefSeq" id="WP_087584120.1">
    <property type="nucleotide sequence ID" value="NZ_CABMKR010000002.1"/>
</dbReference>
<dbReference type="Proteomes" id="UP000195967">
    <property type="component" value="Unassembled WGS sequence"/>
</dbReference>
<evidence type="ECO:0000313" key="1">
    <source>
        <dbReference type="EMBL" id="OUT12547.1"/>
    </source>
</evidence>
<protein>
    <submittedName>
        <fullName evidence="1">Uncharacterized protein</fullName>
    </submittedName>
</protein>
<sequence>MLEEFEKELINTIKEAAEPKNSVIRAYLGEFNNKEEMELLIKGGESFVFVEFVDEKYENVVERSATYNIHILACTSNKNQNYRQANKFKAYALCEAIDEKLRNSNLCNEFRIEPQSAKASLNDITDYGYVYVLTRQIRTQFLEKDEFLCS</sequence>
<accession>A0A1Y5MVU2</accession>
<proteinExistence type="predicted"/>
<dbReference type="EMBL" id="NDYO01000002">
    <property type="protein sequence ID" value="OUT12547.1"/>
    <property type="molecule type" value="Genomic_DNA"/>
</dbReference>
<name>A0A1Y5MVU2_9BACT</name>
<gene>
    <name evidence="1" type="ORF">B9N62_01875</name>
</gene>
<reference evidence="1 2" key="1">
    <citation type="submission" date="2017-04" db="EMBL/GenBank/DDBJ databases">
        <title>Complete genome of Campylobacter concisus ATCC 33237T and draft genomes for an additional eight well characterized C. concisus strains.</title>
        <authorList>
            <person name="Cornelius A.J."/>
            <person name="Miller W.G."/>
            <person name="Lastovica A.J."/>
            <person name="On S.L."/>
            <person name="French N.P."/>
            <person name="Vandenberg O."/>
            <person name="Biggs P.J."/>
        </authorList>
    </citation>
    <scope>NUCLEOTIDE SEQUENCE [LARGE SCALE GENOMIC DNA]</scope>
    <source>
        <strain evidence="1 2">Lasto28.99</strain>
    </source>
</reference>
<evidence type="ECO:0000313" key="2">
    <source>
        <dbReference type="Proteomes" id="UP000195967"/>
    </source>
</evidence>
<organism evidence="1 2">
    <name type="scientific">Campylobacter concisus</name>
    <dbReference type="NCBI Taxonomy" id="199"/>
    <lineage>
        <taxon>Bacteria</taxon>
        <taxon>Pseudomonadati</taxon>
        <taxon>Campylobacterota</taxon>
        <taxon>Epsilonproteobacteria</taxon>
        <taxon>Campylobacterales</taxon>
        <taxon>Campylobacteraceae</taxon>
        <taxon>Campylobacter</taxon>
    </lineage>
</organism>
<dbReference type="AlphaFoldDB" id="A0A1Y5MVU2"/>
<comment type="caution">
    <text evidence="1">The sequence shown here is derived from an EMBL/GenBank/DDBJ whole genome shotgun (WGS) entry which is preliminary data.</text>
</comment>